<feature type="transmembrane region" description="Helical" evidence="7">
    <location>
        <begin position="160"/>
        <end position="181"/>
    </location>
</feature>
<dbReference type="PANTHER" id="PTHR20955">
    <property type="entry name" value="PROTEIN JAGUNAL HOMOLOG 1"/>
    <property type="match status" value="1"/>
</dbReference>
<reference evidence="8 9" key="1">
    <citation type="submission" date="2019-08" db="EMBL/GenBank/DDBJ databases">
        <title>Whole genome of Aphis craccivora.</title>
        <authorList>
            <person name="Voronova N.V."/>
            <person name="Shulinski R.S."/>
            <person name="Bandarenka Y.V."/>
            <person name="Zhorov D.G."/>
            <person name="Warner D."/>
        </authorList>
    </citation>
    <scope>NUCLEOTIDE SEQUENCE [LARGE SCALE GENOMIC DNA]</scope>
    <source>
        <strain evidence="8">180601</strain>
        <tissue evidence="8">Whole Body</tissue>
    </source>
</reference>
<evidence type="ECO:0000313" key="8">
    <source>
        <dbReference type="EMBL" id="KAF0769792.1"/>
    </source>
</evidence>
<comment type="caution">
    <text evidence="8">The sequence shown here is derived from an EMBL/GenBank/DDBJ whole genome shotgun (WGS) entry which is preliminary data.</text>
</comment>
<feature type="transmembrane region" description="Helical" evidence="7">
    <location>
        <begin position="110"/>
        <end position="129"/>
    </location>
</feature>
<dbReference type="OrthoDB" id="8914197at2759"/>
<dbReference type="EMBL" id="VUJU01000531">
    <property type="protein sequence ID" value="KAF0769792.1"/>
    <property type="molecule type" value="Genomic_DNA"/>
</dbReference>
<comment type="subcellular location">
    <subcellularLocation>
        <location evidence="1">Endoplasmic reticulum membrane</location>
        <topology evidence="1">Multi-pass membrane protein</topology>
    </subcellularLocation>
</comment>
<keyword evidence="9" id="KW-1185">Reference proteome</keyword>
<keyword evidence="6 7" id="KW-0472">Membrane</keyword>
<dbReference type="GO" id="GO:0016192">
    <property type="term" value="P:vesicle-mediated transport"/>
    <property type="evidence" value="ECO:0007669"/>
    <property type="project" value="TreeGrafter"/>
</dbReference>
<dbReference type="GO" id="GO:0005789">
    <property type="term" value="C:endoplasmic reticulum membrane"/>
    <property type="evidence" value="ECO:0007669"/>
    <property type="project" value="UniProtKB-SubCell"/>
</dbReference>
<keyword evidence="3 7" id="KW-0812">Transmembrane</keyword>
<organism evidence="8 9">
    <name type="scientific">Aphis craccivora</name>
    <name type="common">Cowpea aphid</name>
    <dbReference type="NCBI Taxonomy" id="307492"/>
    <lineage>
        <taxon>Eukaryota</taxon>
        <taxon>Metazoa</taxon>
        <taxon>Ecdysozoa</taxon>
        <taxon>Arthropoda</taxon>
        <taxon>Hexapoda</taxon>
        <taxon>Insecta</taxon>
        <taxon>Pterygota</taxon>
        <taxon>Neoptera</taxon>
        <taxon>Paraneoptera</taxon>
        <taxon>Hemiptera</taxon>
        <taxon>Sternorrhyncha</taxon>
        <taxon>Aphidomorpha</taxon>
        <taxon>Aphidoidea</taxon>
        <taxon>Aphididae</taxon>
        <taxon>Aphidini</taxon>
        <taxon>Aphis</taxon>
        <taxon>Aphis</taxon>
    </lineage>
</organism>
<gene>
    <name evidence="8" type="ORF">FWK35_00004452</name>
</gene>
<accession>A0A6G0ZFH4</accession>
<evidence type="ECO:0000256" key="3">
    <source>
        <dbReference type="ARBA" id="ARBA00022692"/>
    </source>
</evidence>
<dbReference type="GO" id="GO:0007029">
    <property type="term" value="P:endoplasmic reticulum organization"/>
    <property type="evidence" value="ECO:0007669"/>
    <property type="project" value="InterPro"/>
</dbReference>
<evidence type="ECO:0000313" key="9">
    <source>
        <dbReference type="Proteomes" id="UP000478052"/>
    </source>
</evidence>
<evidence type="ECO:0000256" key="7">
    <source>
        <dbReference type="SAM" id="Phobius"/>
    </source>
</evidence>
<evidence type="ECO:0000256" key="5">
    <source>
        <dbReference type="ARBA" id="ARBA00022989"/>
    </source>
</evidence>
<name>A0A6G0ZFH4_APHCR</name>
<sequence>MSSKGPTIAGSDGSDFSHRQKVADHYKISVQNKSRLKYCILFHYILFFLMGAKLCPDVLDRLDIFVLEIEELEIPKPLLWEYLWCLSLPASFLALRAIKHNCIKNISFYIKWIISFGVLPVVYGFFIYLPEVYTFITKSPSTESIQLWRVSIVLNFPYGILWYIFIAIAVQIHGFSIYFALNLKNAWTARGTAQKKK</sequence>
<dbReference type="InterPro" id="IPR009787">
    <property type="entry name" value="Jagunal"/>
</dbReference>
<evidence type="ECO:0000256" key="4">
    <source>
        <dbReference type="ARBA" id="ARBA00022824"/>
    </source>
</evidence>
<protein>
    <submittedName>
        <fullName evidence="8">Protein jagunal</fullName>
    </submittedName>
</protein>
<dbReference type="Proteomes" id="UP000478052">
    <property type="component" value="Unassembled WGS sequence"/>
</dbReference>
<keyword evidence="4" id="KW-0256">Endoplasmic reticulum</keyword>
<evidence type="ECO:0000256" key="1">
    <source>
        <dbReference type="ARBA" id="ARBA00004477"/>
    </source>
</evidence>
<feature type="transmembrane region" description="Helical" evidence="7">
    <location>
        <begin position="38"/>
        <end position="59"/>
    </location>
</feature>
<proteinExistence type="inferred from homology"/>
<comment type="similarity">
    <text evidence="2">Belongs to the jagunal family.</text>
</comment>
<keyword evidence="5 7" id="KW-1133">Transmembrane helix</keyword>
<evidence type="ECO:0000256" key="2">
    <source>
        <dbReference type="ARBA" id="ARBA00008462"/>
    </source>
</evidence>
<feature type="transmembrane region" description="Helical" evidence="7">
    <location>
        <begin position="79"/>
        <end position="98"/>
    </location>
</feature>
<dbReference type="PANTHER" id="PTHR20955:SF1">
    <property type="entry name" value="PROTEIN JAGUNAL HOMOLOG 1"/>
    <property type="match status" value="1"/>
</dbReference>
<dbReference type="AlphaFoldDB" id="A0A6G0ZFH4"/>
<dbReference type="Pfam" id="PF07086">
    <property type="entry name" value="Jagunal"/>
    <property type="match status" value="1"/>
</dbReference>
<evidence type="ECO:0000256" key="6">
    <source>
        <dbReference type="ARBA" id="ARBA00023136"/>
    </source>
</evidence>